<dbReference type="EMBL" id="CAJJDM010000262">
    <property type="protein sequence ID" value="CAD8118611.1"/>
    <property type="molecule type" value="Genomic_DNA"/>
</dbReference>
<dbReference type="Proteomes" id="UP000688137">
    <property type="component" value="Unassembled WGS sequence"/>
</dbReference>
<keyword evidence="2" id="KW-1185">Reference proteome</keyword>
<dbReference type="AlphaFoldDB" id="A0A8S1QSR3"/>
<comment type="caution">
    <text evidence="1">The sequence shown here is derived from an EMBL/GenBank/DDBJ whole genome shotgun (WGS) entry which is preliminary data.</text>
</comment>
<gene>
    <name evidence="1" type="ORF">PPRIM_AZ9-3.1.T2530002</name>
</gene>
<sequence length="132" mass="15030">MKSISSLQQQLSISQIQNCYSINFSKDCNTFAVGEQQIIKVQRFTSEKTKLINKLVGNRKEISILRFMLKSNHLVSTSFNGSISICSQYLLAKPLKSCRLLNHQKGIICYTINSDESLIITCLYQCLGQRMK</sequence>
<reference evidence="1" key="1">
    <citation type="submission" date="2021-01" db="EMBL/GenBank/DDBJ databases">
        <authorList>
            <consortium name="Genoscope - CEA"/>
            <person name="William W."/>
        </authorList>
    </citation>
    <scope>NUCLEOTIDE SEQUENCE</scope>
</reference>
<protein>
    <submittedName>
        <fullName evidence="1">Uncharacterized protein</fullName>
    </submittedName>
</protein>
<evidence type="ECO:0000313" key="2">
    <source>
        <dbReference type="Proteomes" id="UP000688137"/>
    </source>
</evidence>
<accession>A0A8S1QSR3</accession>
<proteinExistence type="predicted"/>
<name>A0A8S1QSR3_PARPR</name>
<evidence type="ECO:0000313" key="1">
    <source>
        <dbReference type="EMBL" id="CAD8118611.1"/>
    </source>
</evidence>
<organism evidence="1 2">
    <name type="scientific">Paramecium primaurelia</name>
    <dbReference type="NCBI Taxonomy" id="5886"/>
    <lineage>
        <taxon>Eukaryota</taxon>
        <taxon>Sar</taxon>
        <taxon>Alveolata</taxon>
        <taxon>Ciliophora</taxon>
        <taxon>Intramacronucleata</taxon>
        <taxon>Oligohymenophorea</taxon>
        <taxon>Peniculida</taxon>
        <taxon>Parameciidae</taxon>
        <taxon>Paramecium</taxon>
    </lineage>
</organism>